<dbReference type="Pfam" id="PF00005">
    <property type="entry name" value="ABC_tran"/>
    <property type="match status" value="1"/>
</dbReference>
<dbReference type="PANTHER" id="PTHR24221:SF503">
    <property type="entry name" value="MITOCHONDRIAL POTASSIUM CHANNEL ATP-BINDING SUBUNIT"/>
    <property type="match status" value="1"/>
</dbReference>
<evidence type="ECO:0000256" key="4">
    <source>
        <dbReference type="ARBA" id="ARBA00022741"/>
    </source>
</evidence>
<protein>
    <recommendedName>
        <fullName evidence="15">ABC transporter domain-containing protein</fullName>
    </recommendedName>
</protein>
<dbReference type="OrthoDB" id="6500128at2759"/>
<dbReference type="AlphaFoldDB" id="A0A2C5Y5R2"/>
<evidence type="ECO:0000313" key="13">
    <source>
        <dbReference type="EMBL" id="PHH62963.1"/>
    </source>
</evidence>
<accession>A0A2C5Y5R2</accession>
<evidence type="ECO:0000259" key="12">
    <source>
        <dbReference type="PROSITE" id="PS50929"/>
    </source>
</evidence>
<dbReference type="SUPFAM" id="SSF52540">
    <property type="entry name" value="P-loop containing nucleoside triphosphate hydrolases"/>
    <property type="match status" value="1"/>
</dbReference>
<reference evidence="13 14" key="1">
    <citation type="submission" date="2017-06" db="EMBL/GenBank/DDBJ databases">
        <title>Ant-infecting Ophiocordyceps genomes reveal a high diversity of potential behavioral manipulation genes and a possible major role for enterotoxins.</title>
        <authorList>
            <person name="De Bekker C."/>
            <person name="Evans H.C."/>
            <person name="Brachmann A."/>
            <person name="Hughes D.P."/>
        </authorList>
    </citation>
    <scope>NUCLEOTIDE SEQUENCE [LARGE SCALE GENOMIC DNA]</scope>
    <source>
        <strain evidence="13 14">Map64</strain>
    </source>
</reference>
<evidence type="ECO:0000256" key="1">
    <source>
        <dbReference type="ARBA" id="ARBA00004141"/>
    </source>
</evidence>
<dbReference type="SMART" id="SM00382">
    <property type="entry name" value="AAA"/>
    <property type="match status" value="1"/>
</dbReference>
<dbReference type="InterPro" id="IPR039421">
    <property type="entry name" value="Type_1_exporter"/>
</dbReference>
<feature type="transmembrane region" description="Helical" evidence="10">
    <location>
        <begin position="279"/>
        <end position="301"/>
    </location>
</feature>
<dbReference type="GO" id="GO:0016887">
    <property type="term" value="F:ATP hydrolysis activity"/>
    <property type="evidence" value="ECO:0007669"/>
    <property type="project" value="InterPro"/>
</dbReference>
<comment type="similarity">
    <text evidence="8">Belongs to the ABC transporter superfamily. ABCB family. Heavy Metal importer (TC 3.A.1.210) subfamily.</text>
</comment>
<evidence type="ECO:0000256" key="8">
    <source>
        <dbReference type="ARBA" id="ARBA00024363"/>
    </source>
</evidence>
<dbReference type="GO" id="GO:0016020">
    <property type="term" value="C:membrane"/>
    <property type="evidence" value="ECO:0007669"/>
    <property type="project" value="UniProtKB-SubCell"/>
</dbReference>
<comment type="subcellular location">
    <subcellularLocation>
        <location evidence="1">Membrane</location>
        <topology evidence="1">Multi-pass membrane protein</topology>
    </subcellularLocation>
</comment>
<evidence type="ECO:0000256" key="6">
    <source>
        <dbReference type="ARBA" id="ARBA00022989"/>
    </source>
</evidence>
<evidence type="ECO:0000256" key="9">
    <source>
        <dbReference type="SAM" id="MobiDB-lite"/>
    </source>
</evidence>
<dbReference type="InterPro" id="IPR036640">
    <property type="entry name" value="ABC1_TM_sf"/>
</dbReference>
<evidence type="ECO:0000256" key="2">
    <source>
        <dbReference type="ARBA" id="ARBA00022448"/>
    </source>
</evidence>
<feature type="compositionally biased region" description="Acidic residues" evidence="9">
    <location>
        <begin position="190"/>
        <end position="200"/>
    </location>
</feature>
<dbReference type="Pfam" id="PF00664">
    <property type="entry name" value="ABC_membrane"/>
    <property type="match status" value="1"/>
</dbReference>
<organism evidence="13 14">
    <name type="scientific">Ophiocordyceps australis</name>
    <dbReference type="NCBI Taxonomy" id="1399860"/>
    <lineage>
        <taxon>Eukaryota</taxon>
        <taxon>Fungi</taxon>
        <taxon>Dikarya</taxon>
        <taxon>Ascomycota</taxon>
        <taxon>Pezizomycotina</taxon>
        <taxon>Sordariomycetes</taxon>
        <taxon>Hypocreomycetidae</taxon>
        <taxon>Hypocreales</taxon>
        <taxon>Ophiocordycipitaceae</taxon>
        <taxon>Ophiocordyceps</taxon>
    </lineage>
</organism>
<dbReference type="Gene3D" id="3.40.50.300">
    <property type="entry name" value="P-loop containing nucleotide triphosphate hydrolases"/>
    <property type="match status" value="1"/>
</dbReference>
<dbReference type="InterPro" id="IPR027417">
    <property type="entry name" value="P-loop_NTPase"/>
</dbReference>
<dbReference type="Proteomes" id="UP000226192">
    <property type="component" value="Unassembled WGS sequence"/>
</dbReference>
<proteinExistence type="inferred from homology"/>
<dbReference type="PROSITE" id="PS50893">
    <property type="entry name" value="ABC_TRANSPORTER_2"/>
    <property type="match status" value="1"/>
</dbReference>
<dbReference type="FunFam" id="3.40.50.300:FF:000287">
    <property type="entry name" value="Multidrug ABC transporter ATP-binding protein"/>
    <property type="match status" value="1"/>
</dbReference>
<evidence type="ECO:0008006" key="15">
    <source>
        <dbReference type="Google" id="ProtNLM"/>
    </source>
</evidence>
<dbReference type="InterPro" id="IPR011527">
    <property type="entry name" value="ABC1_TM_dom"/>
</dbReference>
<dbReference type="PANTHER" id="PTHR24221">
    <property type="entry name" value="ATP-BINDING CASSETTE SUB-FAMILY B"/>
    <property type="match status" value="1"/>
</dbReference>
<dbReference type="STRING" id="1399860.A0A2C5Y5R2"/>
<dbReference type="SUPFAM" id="SSF90123">
    <property type="entry name" value="ABC transporter transmembrane region"/>
    <property type="match status" value="1"/>
</dbReference>
<feature type="region of interest" description="Disordered" evidence="9">
    <location>
        <begin position="182"/>
        <end position="209"/>
    </location>
</feature>
<gene>
    <name evidence="13" type="ORF">CDD81_6388</name>
</gene>
<evidence type="ECO:0000256" key="10">
    <source>
        <dbReference type="SAM" id="Phobius"/>
    </source>
</evidence>
<dbReference type="CDD" id="cd18583">
    <property type="entry name" value="ABC_6TM_HMT1"/>
    <property type="match status" value="1"/>
</dbReference>
<keyword evidence="4" id="KW-0547">Nucleotide-binding</keyword>
<dbReference type="EMBL" id="NJET01000059">
    <property type="protein sequence ID" value="PHH62963.1"/>
    <property type="molecule type" value="Genomic_DNA"/>
</dbReference>
<dbReference type="GO" id="GO:0140359">
    <property type="term" value="F:ABC-type transporter activity"/>
    <property type="evidence" value="ECO:0007669"/>
    <property type="project" value="InterPro"/>
</dbReference>
<evidence type="ECO:0000259" key="11">
    <source>
        <dbReference type="PROSITE" id="PS50893"/>
    </source>
</evidence>
<evidence type="ECO:0000256" key="5">
    <source>
        <dbReference type="ARBA" id="ARBA00022840"/>
    </source>
</evidence>
<dbReference type="InterPro" id="IPR003439">
    <property type="entry name" value="ABC_transporter-like_ATP-bd"/>
</dbReference>
<dbReference type="GO" id="GO:0005524">
    <property type="term" value="F:ATP binding"/>
    <property type="evidence" value="ECO:0007669"/>
    <property type="project" value="UniProtKB-KW"/>
</dbReference>
<feature type="domain" description="ABC transmembrane type-1" evidence="12">
    <location>
        <begin position="243"/>
        <end position="523"/>
    </location>
</feature>
<name>A0A2C5Y5R2_9HYPO</name>
<feature type="transmembrane region" description="Helical" evidence="10">
    <location>
        <begin position="77"/>
        <end position="95"/>
    </location>
</feature>
<keyword evidence="3 10" id="KW-0812">Transmembrane</keyword>
<dbReference type="PROSITE" id="PS50929">
    <property type="entry name" value="ABC_TM1F"/>
    <property type="match status" value="1"/>
</dbReference>
<keyword evidence="7 10" id="KW-0472">Membrane</keyword>
<comment type="caution">
    <text evidence="13">The sequence shown here is derived from an EMBL/GenBank/DDBJ whole genome shotgun (WGS) entry which is preliminary data.</text>
</comment>
<sequence>MPSLRHVCTGLHEASIIVGLVFIFCSFLFHHGAKSTSQAASLRKNALRLGAIALIIASLVAEAILVSYSRDQMDNGLPHMTAAVSFAVVWIAVILRSSLLLIEVLGLCSIQALFELPLLVLETIDRQDTPLIVMQAVRLALLSTLIFDSCRRLFSKPDAQDAEETQPFLNAASTESAGAYGIASQSDSDSASDLDSEQDGPQDSKSGQLRRSGSWTVYIRNYKVFLPMLIPKNDLKVQACLGLCVLCLIGERFLNILVPQQIGKVTDELYLKQFPYKNLAIYLLLSLLHGASGLQLIQTLAKIPVQQFSYRQLTNAAFARVMDQAMDFHSDRDSAEVMKAVEQGEALTNILEMAVLEIAPVIVDMVVAFVYLYLKFNSAVAMSMVVAAFFFMALEVVTSNWNIEPRRRVTQAERHETRVMHSAVQAWPTVCLFNRFAYEKHRFGDAVNKKLCASKNWATRNAFIEALIQALTPVTFCVLAGLVAREVQLGRSTPGDFVFLIQYWDYIIWPISSLAEVYRYLLADLIDAERLLDLLMTEPTVVDDPFASALEHVEGRVDFEDVGLRYDNGRVAVEKVNIAVAPGDMVGIVGSTGAGKSSLMKLLLRLYDVTSGSIKIDSQDIRNVTQGSLRDVIGVVPQDPLLFNSSIMENLRYAKLTACDDEVYEACRCAAIHDKIMSFPQAYNTKVGEQGVKLSGGEVQRLAIARVFLKNPPIVILDEATSAIDTETEAIIQEALRRLSRKRTTFVIAHRLSSVVDANQIVVIDEGTVIERGTHEDLLERRGKYYSVWQRHLSGAHIG</sequence>
<evidence type="ECO:0000256" key="7">
    <source>
        <dbReference type="ARBA" id="ARBA00023136"/>
    </source>
</evidence>
<feature type="transmembrane region" description="Helical" evidence="10">
    <location>
        <begin position="380"/>
        <end position="398"/>
    </location>
</feature>
<feature type="domain" description="ABC transporter" evidence="11">
    <location>
        <begin position="557"/>
        <end position="791"/>
    </location>
</feature>
<keyword evidence="14" id="KW-1185">Reference proteome</keyword>
<feature type="transmembrane region" description="Helical" evidence="10">
    <location>
        <begin position="45"/>
        <end position="65"/>
    </location>
</feature>
<feature type="transmembrane region" description="Helical" evidence="10">
    <location>
        <begin position="14"/>
        <end position="33"/>
    </location>
</feature>
<dbReference type="InterPro" id="IPR003593">
    <property type="entry name" value="AAA+_ATPase"/>
</dbReference>
<keyword evidence="5" id="KW-0067">ATP-binding</keyword>
<evidence type="ECO:0000256" key="3">
    <source>
        <dbReference type="ARBA" id="ARBA00022692"/>
    </source>
</evidence>
<keyword evidence="2" id="KW-0813">Transport</keyword>
<dbReference type="Gene3D" id="1.20.1560.10">
    <property type="entry name" value="ABC transporter type 1, transmembrane domain"/>
    <property type="match status" value="1"/>
</dbReference>
<evidence type="ECO:0000313" key="14">
    <source>
        <dbReference type="Proteomes" id="UP000226192"/>
    </source>
</evidence>
<keyword evidence="6 10" id="KW-1133">Transmembrane helix</keyword>